<feature type="transmembrane region" description="Helical" evidence="2">
    <location>
        <begin position="6"/>
        <end position="23"/>
    </location>
</feature>
<feature type="transmembrane region" description="Helical" evidence="2">
    <location>
        <begin position="44"/>
        <end position="66"/>
    </location>
</feature>
<organism evidence="3 4">
    <name type="scientific">Hibiscus syriacus</name>
    <name type="common">Rose of Sharon</name>
    <dbReference type="NCBI Taxonomy" id="106335"/>
    <lineage>
        <taxon>Eukaryota</taxon>
        <taxon>Viridiplantae</taxon>
        <taxon>Streptophyta</taxon>
        <taxon>Embryophyta</taxon>
        <taxon>Tracheophyta</taxon>
        <taxon>Spermatophyta</taxon>
        <taxon>Magnoliopsida</taxon>
        <taxon>eudicotyledons</taxon>
        <taxon>Gunneridae</taxon>
        <taxon>Pentapetalae</taxon>
        <taxon>rosids</taxon>
        <taxon>malvids</taxon>
        <taxon>Malvales</taxon>
        <taxon>Malvaceae</taxon>
        <taxon>Malvoideae</taxon>
        <taxon>Hibiscus</taxon>
    </lineage>
</organism>
<dbReference type="EMBL" id="VEPZ02001262">
    <property type="protein sequence ID" value="KAE8683640.1"/>
    <property type="molecule type" value="Genomic_DNA"/>
</dbReference>
<comment type="caution">
    <text evidence="3">The sequence shown here is derived from an EMBL/GenBank/DDBJ whole genome shotgun (WGS) entry which is preliminary data.</text>
</comment>
<keyword evidence="2" id="KW-0812">Transmembrane</keyword>
<evidence type="ECO:0000313" key="4">
    <source>
        <dbReference type="Proteomes" id="UP000436088"/>
    </source>
</evidence>
<keyword evidence="4" id="KW-1185">Reference proteome</keyword>
<sequence>MFPKGINVLSLFSGIVVTEVALYRLDIPLKAYVQELNDDQLEQLMSRFCGFDIVIGSILLTVFYVAPRYALPYPTLPEPWNGHNGYNPDKENDRHGRSSNNVSRLEQGRWIDRWGSNLSGDAYCHQHERSDNLS</sequence>
<feature type="region of interest" description="Disordered" evidence="1">
    <location>
        <begin position="76"/>
        <end position="103"/>
    </location>
</feature>
<keyword evidence="2" id="KW-1133">Transmembrane helix</keyword>
<reference evidence="3" key="1">
    <citation type="submission" date="2019-09" db="EMBL/GenBank/DDBJ databases">
        <title>Draft genome information of white flower Hibiscus syriacus.</title>
        <authorList>
            <person name="Kim Y.-M."/>
        </authorList>
    </citation>
    <scope>NUCLEOTIDE SEQUENCE [LARGE SCALE GENOMIC DNA]</scope>
    <source>
        <strain evidence="3">YM2019G1</strain>
    </source>
</reference>
<evidence type="ECO:0000256" key="1">
    <source>
        <dbReference type="SAM" id="MobiDB-lite"/>
    </source>
</evidence>
<accession>A0A6A2YWF1</accession>
<gene>
    <name evidence="3" type="ORF">F3Y22_tig00111197pilonHSYRG00093</name>
</gene>
<dbReference type="AlphaFoldDB" id="A0A6A2YWF1"/>
<name>A0A6A2YWF1_HIBSY</name>
<evidence type="ECO:0000313" key="3">
    <source>
        <dbReference type="EMBL" id="KAE8683640.1"/>
    </source>
</evidence>
<keyword evidence="2" id="KW-0472">Membrane</keyword>
<dbReference type="Proteomes" id="UP000436088">
    <property type="component" value="Unassembled WGS sequence"/>
</dbReference>
<protein>
    <submittedName>
        <fullName evidence="3">Uncharacterized protein</fullName>
    </submittedName>
</protein>
<proteinExistence type="predicted"/>
<evidence type="ECO:0000256" key="2">
    <source>
        <dbReference type="SAM" id="Phobius"/>
    </source>
</evidence>